<dbReference type="EMBL" id="ASPP01023583">
    <property type="protein sequence ID" value="ETO10219.1"/>
    <property type="molecule type" value="Genomic_DNA"/>
</dbReference>
<proteinExistence type="predicted"/>
<sequence>MNYFSPAINQAQPVVIQYSPPQPHVPHVQIQGQSGVAQATPILRTLMKSPQSMQDICDIKNTTALTNNGAGNVFQPLVANGGNGNEVNPSGDSNGVINESAQNLMAFANYYDPNGNTAVALNQNVANVVENESLAQNAENKTGVGDSYEYIHNIRPEIQNTFQQQRVQTAEIRDQYRASRGGFSELCQQIVDILATVWCKTLSHFKEKGGEFLA</sequence>
<protein>
    <submittedName>
        <fullName evidence="1">Uncharacterized protein</fullName>
    </submittedName>
</protein>
<evidence type="ECO:0000313" key="2">
    <source>
        <dbReference type="Proteomes" id="UP000023152"/>
    </source>
</evidence>
<comment type="caution">
    <text evidence="1">The sequence shown here is derived from an EMBL/GenBank/DDBJ whole genome shotgun (WGS) entry which is preliminary data.</text>
</comment>
<reference evidence="1 2" key="1">
    <citation type="journal article" date="2013" name="Curr. Biol.">
        <title>The Genome of the Foraminiferan Reticulomyxa filosa.</title>
        <authorList>
            <person name="Glockner G."/>
            <person name="Hulsmann N."/>
            <person name="Schleicher M."/>
            <person name="Noegel A.A."/>
            <person name="Eichinger L."/>
            <person name="Gallinger C."/>
            <person name="Pawlowski J."/>
            <person name="Sierra R."/>
            <person name="Euteneuer U."/>
            <person name="Pillet L."/>
            <person name="Moustafa A."/>
            <person name="Platzer M."/>
            <person name="Groth M."/>
            <person name="Szafranski K."/>
            <person name="Schliwa M."/>
        </authorList>
    </citation>
    <scope>NUCLEOTIDE SEQUENCE [LARGE SCALE GENOMIC DNA]</scope>
</reference>
<gene>
    <name evidence="1" type="ORF">RFI_27155</name>
</gene>
<dbReference type="Proteomes" id="UP000023152">
    <property type="component" value="Unassembled WGS sequence"/>
</dbReference>
<name>X6M8H5_RETFI</name>
<dbReference type="AlphaFoldDB" id="X6M8H5"/>
<accession>X6M8H5</accession>
<keyword evidence="2" id="KW-1185">Reference proteome</keyword>
<organism evidence="1 2">
    <name type="scientific">Reticulomyxa filosa</name>
    <dbReference type="NCBI Taxonomy" id="46433"/>
    <lineage>
        <taxon>Eukaryota</taxon>
        <taxon>Sar</taxon>
        <taxon>Rhizaria</taxon>
        <taxon>Retaria</taxon>
        <taxon>Foraminifera</taxon>
        <taxon>Monothalamids</taxon>
        <taxon>Reticulomyxidae</taxon>
        <taxon>Reticulomyxa</taxon>
    </lineage>
</organism>
<evidence type="ECO:0000313" key="1">
    <source>
        <dbReference type="EMBL" id="ETO10219.1"/>
    </source>
</evidence>